<accession>A0A3B0VR53</accession>
<evidence type="ECO:0000256" key="1">
    <source>
        <dbReference type="ARBA" id="ARBA00023015"/>
    </source>
</evidence>
<proteinExistence type="predicted"/>
<keyword evidence="1" id="KW-0805">Transcription regulation</keyword>
<dbReference type="GO" id="GO:0003677">
    <property type="term" value="F:DNA binding"/>
    <property type="evidence" value="ECO:0007669"/>
    <property type="project" value="UniProtKB-KW"/>
</dbReference>
<dbReference type="PANTHER" id="PTHR38465">
    <property type="entry name" value="HTH-TYPE TRANSCRIPTIONAL REGULATOR MJ1563-RELATED"/>
    <property type="match status" value="1"/>
</dbReference>
<gene>
    <name evidence="5" type="ORF">MNBD_DELTA04-1386</name>
</gene>
<dbReference type="Pfam" id="PF12802">
    <property type="entry name" value="MarR_2"/>
    <property type="match status" value="1"/>
</dbReference>
<evidence type="ECO:0000256" key="3">
    <source>
        <dbReference type="ARBA" id="ARBA00023163"/>
    </source>
</evidence>
<dbReference type="AlphaFoldDB" id="A0A3B0VR53"/>
<name>A0A3B0VR53_9ZZZZ</name>
<dbReference type="EMBL" id="UOEY01000070">
    <property type="protein sequence ID" value="VAW39369.1"/>
    <property type="molecule type" value="Genomic_DNA"/>
</dbReference>
<keyword evidence="2" id="KW-0238">DNA-binding</keyword>
<organism evidence="5">
    <name type="scientific">hydrothermal vent metagenome</name>
    <dbReference type="NCBI Taxonomy" id="652676"/>
    <lineage>
        <taxon>unclassified sequences</taxon>
        <taxon>metagenomes</taxon>
        <taxon>ecological metagenomes</taxon>
    </lineage>
</organism>
<dbReference type="InterPro" id="IPR036390">
    <property type="entry name" value="WH_DNA-bd_sf"/>
</dbReference>
<protein>
    <recommendedName>
        <fullName evidence="4">HTH marR-type domain-containing protein</fullName>
    </recommendedName>
</protein>
<dbReference type="Gene3D" id="1.10.10.10">
    <property type="entry name" value="Winged helix-like DNA-binding domain superfamily/Winged helix DNA-binding domain"/>
    <property type="match status" value="1"/>
</dbReference>
<evidence type="ECO:0000256" key="2">
    <source>
        <dbReference type="ARBA" id="ARBA00023125"/>
    </source>
</evidence>
<sequence length="171" mass="19025">MNRADVITQARTRLVETGGRTSQDLGLGRIVGQVLVYLYLQPGECSLDVLEAELGLSKASVSVAARQLEQLGLVRRVWMKGERKKYYRSADNIASALQQGLLSIVHQKIQQFGSELDGTLELLGSVESQPDELQDLKFLRQRVGRAKMLQKRLNTILGNPLVRLLAKINKA</sequence>
<dbReference type="GO" id="GO:0003700">
    <property type="term" value="F:DNA-binding transcription factor activity"/>
    <property type="evidence" value="ECO:0007669"/>
    <property type="project" value="InterPro"/>
</dbReference>
<evidence type="ECO:0000313" key="5">
    <source>
        <dbReference type="EMBL" id="VAW39369.1"/>
    </source>
</evidence>
<feature type="domain" description="HTH marR-type" evidence="4">
    <location>
        <begin position="26"/>
        <end position="76"/>
    </location>
</feature>
<keyword evidence="3" id="KW-0804">Transcription</keyword>
<dbReference type="SUPFAM" id="SSF46785">
    <property type="entry name" value="Winged helix' DNA-binding domain"/>
    <property type="match status" value="1"/>
</dbReference>
<evidence type="ECO:0000259" key="4">
    <source>
        <dbReference type="Pfam" id="PF12802"/>
    </source>
</evidence>
<dbReference type="InterPro" id="IPR000835">
    <property type="entry name" value="HTH_MarR-typ"/>
</dbReference>
<reference evidence="5" key="1">
    <citation type="submission" date="2018-06" db="EMBL/GenBank/DDBJ databases">
        <authorList>
            <person name="Zhirakovskaya E."/>
        </authorList>
    </citation>
    <scope>NUCLEOTIDE SEQUENCE</scope>
</reference>
<dbReference type="InterPro" id="IPR052362">
    <property type="entry name" value="HTH-GbsR_regulator"/>
</dbReference>
<dbReference type="PANTHER" id="PTHR38465:SF1">
    <property type="entry name" value="HTH-TYPE TRANSCRIPTIONAL REGULATOR MJ1563-RELATED"/>
    <property type="match status" value="1"/>
</dbReference>
<dbReference type="InterPro" id="IPR036388">
    <property type="entry name" value="WH-like_DNA-bd_sf"/>
</dbReference>